<accession>A0ABP8N6Z2</accession>
<dbReference type="EMBL" id="BAABFA010000005">
    <property type="protein sequence ID" value="GAA4460913.1"/>
    <property type="molecule type" value="Genomic_DNA"/>
</dbReference>
<dbReference type="Proteomes" id="UP001500067">
    <property type="component" value="Unassembled WGS sequence"/>
</dbReference>
<reference evidence="2" key="1">
    <citation type="journal article" date="2019" name="Int. J. Syst. Evol. Microbiol.">
        <title>The Global Catalogue of Microorganisms (GCM) 10K type strain sequencing project: providing services to taxonomists for standard genome sequencing and annotation.</title>
        <authorList>
            <consortium name="The Broad Institute Genomics Platform"/>
            <consortium name="The Broad Institute Genome Sequencing Center for Infectious Disease"/>
            <person name="Wu L."/>
            <person name="Ma J."/>
        </authorList>
    </citation>
    <scope>NUCLEOTIDE SEQUENCE [LARGE SCALE GENOMIC DNA]</scope>
    <source>
        <strain evidence="2">JCM 32105</strain>
    </source>
</reference>
<evidence type="ECO:0008006" key="3">
    <source>
        <dbReference type="Google" id="ProtNLM"/>
    </source>
</evidence>
<evidence type="ECO:0000313" key="1">
    <source>
        <dbReference type="EMBL" id="GAA4460913.1"/>
    </source>
</evidence>
<organism evidence="1 2">
    <name type="scientific">Nemorincola caseinilytica</name>
    <dbReference type="NCBI Taxonomy" id="2054315"/>
    <lineage>
        <taxon>Bacteria</taxon>
        <taxon>Pseudomonadati</taxon>
        <taxon>Bacteroidota</taxon>
        <taxon>Chitinophagia</taxon>
        <taxon>Chitinophagales</taxon>
        <taxon>Chitinophagaceae</taxon>
        <taxon>Nemorincola</taxon>
    </lineage>
</organism>
<name>A0ABP8N6Z2_9BACT</name>
<dbReference type="SUPFAM" id="SSF49265">
    <property type="entry name" value="Fibronectin type III"/>
    <property type="match status" value="1"/>
</dbReference>
<dbReference type="InterPro" id="IPR026444">
    <property type="entry name" value="Secre_tail"/>
</dbReference>
<proteinExistence type="predicted"/>
<gene>
    <name evidence="1" type="ORF">GCM10023093_04570</name>
</gene>
<dbReference type="Gene3D" id="2.60.40.10">
    <property type="entry name" value="Immunoglobulins"/>
    <property type="match status" value="2"/>
</dbReference>
<dbReference type="NCBIfam" id="TIGR04183">
    <property type="entry name" value="Por_Secre_tail"/>
    <property type="match status" value="1"/>
</dbReference>
<protein>
    <recommendedName>
        <fullName evidence="3">T9SS C-terminal target domain-containing protein</fullName>
    </recommendedName>
</protein>
<sequence>MLAAHAQATKDHAVQLTATTQLTPPAIRLKWRTIPYGTPVYYVFKKAVTATSWGSAIGTITTGDTTYTDNAVIADSAYEYSVTASGTGISPSPAGYIYAGIRAPAIHSRGTLVLLVDTTFTDSCAAELTTLMQDLNGDGWQLVRHDVGRSVPDTVVKAMIRQHYTDMPDVRAALIVGHIAVPYSGNLNPDGHPDHLGAWPADVFYGSMAGIWNDVSVNNATAASPVNHNIPGDGKWDDVLIPTGGVQLQVSRIDMWNMPAFAATEVQMMRRYLRRAHIYKMDSLPMRKRALIDDNFGAFSGEAFAANGWRIFAPMVGYDSMVTIPFIASLAAGPYQWAYACGPGSYTSAGGVGTTADIATSGTVNGIFTAVFGSYLGDWNTANNFMRAPLCATVPALTSCWAGRPNWFMHHMALGQNIGYALRLTQNNMTPSIMYQPTGVGAGWIHEALMGDLSLRTDYIKPVPDVTATAVPLYGATVTWAASPDAAVLGYYVYRADSLWGHYARISPMVSGLSFIDTVGVNGLKYYMVRPIKLQATASGSYYNLGLGVTDTAIVTYPVPPTGIAAVGTKLTAEVYPDPAYTSLNVAIATDVEGMADMCMVGMSGRRYLPATRMLRVGENIYSVDVSGLPAGTYIVQVRTANGVYINKVWVKL</sequence>
<dbReference type="InterPro" id="IPR013783">
    <property type="entry name" value="Ig-like_fold"/>
</dbReference>
<evidence type="ECO:0000313" key="2">
    <source>
        <dbReference type="Proteomes" id="UP001500067"/>
    </source>
</evidence>
<comment type="caution">
    <text evidence="1">The sequence shown here is derived from an EMBL/GenBank/DDBJ whole genome shotgun (WGS) entry which is preliminary data.</text>
</comment>
<dbReference type="InterPro" id="IPR036116">
    <property type="entry name" value="FN3_sf"/>
</dbReference>
<keyword evidence="2" id="KW-1185">Reference proteome</keyword>